<proteinExistence type="predicted"/>
<feature type="region of interest" description="Disordered" evidence="1">
    <location>
        <begin position="1"/>
        <end position="60"/>
    </location>
</feature>
<evidence type="ECO:0000313" key="2">
    <source>
        <dbReference type="EMBL" id="MBO2007069.1"/>
    </source>
</evidence>
<accession>A0A939NT64</accession>
<sequence length="111" mass="11887">MVPRSRHHRPCQEPPASIRHRHKVFKKGQATARGLDKPPRSPPSPISPPLPAGKASRPLSSGVQAARRFACFSCPLPVSVGRSRASRVRFALRVAVSSPSAAGRASHPYGP</sequence>
<name>A0A939NT64_SERMA</name>
<gene>
    <name evidence="2" type="ORF">J4732_15275</name>
</gene>
<organism evidence="2">
    <name type="scientific">Serratia marcescens</name>
    <dbReference type="NCBI Taxonomy" id="615"/>
    <lineage>
        <taxon>Bacteria</taxon>
        <taxon>Pseudomonadati</taxon>
        <taxon>Pseudomonadota</taxon>
        <taxon>Gammaproteobacteria</taxon>
        <taxon>Enterobacterales</taxon>
        <taxon>Yersiniaceae</taxon>
        <taxon>Serratia</taxon>
    </lineage>
</organism>
<feature type="compositionally biased region" description="Pro residues" evidence="1">
    <location>
        <begin position="40"/>
        <end position="51"/>
    </location>
</feature>
<protein>
    <submittedName>
        <fullName evidence="2">Uncharacterized protein</fullName>
    </submittedName>
</protein>
<dbReference type="EMBL" id="JAGETR010000097">
    <property type="protein sequence ID" value="MBO2007069.1"/>
    <property type="molecule type" value="Genomic_DNA"/>
</dbReference>
<reference evidence="2" key="1">
    <citation type="submission" date="2021-03" db="EMBL/GenBank/DDBJ databases">
        <title>Molecular epidemiology and mechanisms of colistin and carbapenem resistance in Enterobacteriaceae from clinical isolates, the environment and porcine samples in Pretoria, South Africa.</title>
        <authorList>
            <person name="Bogoshi D."/>
            <person name="Mbelle N.M."/>
            <person name="Naidoo V."/>
            <person name="Osei Sekyere J."/>
        </authorList>
    </citation>
    <scope>NUCLEOTIDE SEQUENCE</scope>
    <source>
        <strain evidence="2">C080</strain>
    </source>
</reference>
<dbReference type="AlphaFoldDB" id="A0A939NT64"/>
<comment type="caution">
    <text evidence="2">The sequence shown here is derived from an EMBL/GenBank/DDBJ whole genome shotgun (WGS) entry which is preliminary data.</text>
</comment>
<evidence type="ECO:0000256" key="1">
    <source>
        <dbReference type="SAM" id="MobiDB-lite"/>
    </source>
</evidence>